<dbReference type="EC" id="4.2.1.9" evidence="8"/>
<name>A0A089NUR1_9HYPH</name>
<accession>A0A089NUR1</accession>
<evidence type="ECO:0000256" key="1">
    <source>
        <dbReference type="ARBA" id="ARBA00006486"/>
    </source>
</evidence>
<dbReference type="EMBL" id="CP003811">
    <property type="protein sequence ID" value="AIQ90275.1"/>
    <property type="molecule type" value="Genomic_DNA"/>
</dbReference>
<evidence type="ECO:0000256" key="3">
    <source>
        <dbReference type="ARBA" id="ARBA00023004"/>
    </source>
</evidence>
<dbReference type="GO" id="GO:0046872">
    <property type="term" value="F:metal ion binding"/>
    <property type="evidence" value="ECO:0007669"/>
    <property type="project" value="UniProtKB-KW"/>
</dbReference>
<reference evidence="8 9" key="1">
    <citation type="journal article" date="2014" name="PLoS ONE">
        <title>Genome Information of Methylobacterium oryzae, a Plant-Probiotic Methylotroph in the Phyllosphere.</title>
        <authorList>
            <person name="Kwak M.J."/>
            <person name="Jeong H."/>
            <person name="Madhaiyan M."/>
            <person name="Lee Y."/>
            <person name="Sa T.M."/>
            <person name="Oh T.K."/>
            <person name="Kim J.F."/>
        </authorList>
    </citation>
    <scope>NUCLEOTIDE SEQUENCE [LARGE SCALE GENOMIC DNA]</scope>
    <source>
        <strain evidence="8 9">CBMB20</strain>
    </source>
</reference>
<dbReference type="InterPro" id="IPR042096">
    <property type="entry name" value="Dihydro-acid_dehy_C"/>
</dbReference>
<keyword evidence="9" id="KW-1185">Reference proteome</keyword>
<dbReference type="AlphaFoldDB" id="A0A089NUR1"/>
<dbReference type="Pfam" id="PF24877">
    <property type="entry name" value="ILV_EDD_C"/>
    <property type="match status" value="1"/>
</dbReference>
<dbReference type="NCBIfam" id="NF009560">
    <property type="entry name" value="PRK13017.1"/>
    <property type="match status" value="1"/>
</dbReference>
<keyword evidence="3" id="KW-0408">Iron</keyword>
<dbReference type="eggNOG" id="COG0129">
    <property type="taxonomic scope" value="Bacteria"/>
</dbReference>
<dbReference type="STRING" id="693986.MOC_2520"/>
<dbReference type="FunFam" id="3.50.30.80:FF:000001">
    <property type="entry name" value="Dihydroxy-acid dehydratase"/>
    <property type="match status" value="1"/>
</dbReference>
<dbReference type="InterPro" id="IPR000581">
    <property type="entry name" value="ILV_EDD_N"/>
</dbReference>
<dbReference type="Proteomes" id="UP000029492">
    <property type="component" value="Chromosome"/>
</dbReference>
<dbReference type="HOGENOM" id="CLU_014271_3_1_5"/>
<proteinExistence type="inferred from homology"/>
<dbReference type="PROSITE" id="PS00886">
    <property type="entry name" value="ILVD_EDD_1"/>
    <property type="match status" value="1"/>
</dbReference>
<keyword evidence="2" id="KW-0479">Metal-binding</keyword>
<dbReference type="NCBIfam" id="NF004784">
    <property type="entry name" value="PRK06131.1"/>
    <property type="match status" value="1"/>
</dbReference>
<dbReference type="KEGG" id="mor:MOC_2520"/>
<organism evidence="8 9">
    <name type="scientific">Methylobacterium oryzae CBMB20</name>
    <dbReference type="NCBI Taxonomy" id="693986"/>
    <lineage>
        <taxon>Bacteria</taxon>
        <taxon>Pseudomonadati</taxon>
        <taxon>Pseudomonadota</taxon>
        <taxon>Alphaproteobacteria</taxon>
        <taxon>Hyphomicrobiales</taxon>
        <taxon>Methylobacteriaceae</taxon>
        <taxon>Methylobacterium</taxon>
    </lineage>
</organism>
<feature type="domain" description="Dihydroxy-acid/6-phosphogluconate dehydratase C-terminal" evidence="7">
    <location>
        <begin position="365"/>
        <end position="559"/>
    </location>
</feature>
<dbReference type="SUPFAM" id="SSF143975">
    <property type="entry name" value="IlvD/EDD N-terminal domain-like"/>
    <property type="match status" value="1"/>
</dbReference>
<gene>
    <name evidence="8" type="ORF">MOC_2520</name>
</gene>
<dbReference type="SUPFAM" id="SSF52016">
    <property type="entry name" value="LeuD/IlvD-like"/>
    <property type="match status" value="1"/>
</dbReference>
<dbReference type="RefSeq" id="WP_043757338.1">
    <property type="nucleotide sequence ID" value="NZ_CP003811.1"/>
</dbReference>
<comment type="similarity">
    <text evidence="1">Belongs to the IlvD/Edd family.</text>
</comment>
<evidence type="ECO:0000259" key="6">
    <source>
        <dbReference type="Pfam" id="PF00920"/>
    </source>
</evidence>
<dbReference type="InterPro" id="IPR020558">
    <property type="entry name" value="DiOHA_6PGluconate_deHydtase_CS"/>
</dbReference>
<dbReference type="InterPro" id="IPR052352">
    <property type="entry name" value="Sugar_Degrad_Dehydratases"/>
</dbReference>
<evidence type="ECO:0000256" key="2">
    <source>
        <dbReference type="ARBA" id="ARBA00022723"/>
    </source>
</evidence>
<evidence type="ECO:0000313" key="8">
    <source>
        <dbReference type="EMBL" id="AIQ90275.1"/>
    </source>
</evidence>
<dbReference type="PANTHER" id="PTHR43183">
    <property type="entry name" value="HYPOTHETICAL DIHYDROXYACID DEHYDRATASE (EUROFUNG)-RELATED"/>
    <property type="match status" value="1"/>
</dbReference>
<dbReference type="GO" id="GO:0051536">
    <property type="term" value="F:iron-sulfur cluster binding"/>
    <property type="evidence" value="ECO:0007669"/>
    <property type="project" value="UniProtKB-KW"/>
</dbReference>
<evidence type="ECO:0000256" key="5">
    <source>
        <dbReference type="ARBA" id="ARBA00023239"/>
    </source>
</evidence>
<keyword evidence="4" id="KW-0411">Iron-sulfur</keyword>
<dbReference type="InterPro" id="IPR056740">
    <property type="entry name" value="ILV_EDD_C"/>
</dbReference>
<protein>
    <submittedName>
        <fullName evidence="8">Dihydroxy-acid dehydratase</fullName>
        <ecNumber evidence="8">4.2.1.9</ecNumber>
    </submittedName>
</protein>
<feature type="domain" description="Dihydroxy-acid/6-phosphogluconate dehydratase N-terminal" evidence="6">
    <location>
        <begin position="44"/>
        <end position="354"/>
    </location>
</feature>
<dbReference type="NCBIfam" id="NF009559">
    <property type="entry name" value="PRK13016.1"/>
    <property type="match status" value="1"/>
</dbReference>
<keyword evidence="5 8" id="KW-0456">Lyase</keyword>
<evidence type="ECO:0000313" key="9">
    <source>
        <dbReference type="Proteomes" id="UP000029492"/>
    </source>
</evidence>
<dbReference type="Gene3D" id="3.50.30.80">
    <property type="entry name" value="IlvD/EDD C-terminal domain-like"/>
    <property type="match status" value="1"/>
</dbReference>
<dbReference type="InterPro" id="IPR037237">
    <property type="entry name" value="IlvD/EDD_N"/>
</dbReference>
<dbReference type="GO" id="GO:0004160">
    <property type="term" value="F:dihydroxy-acid dehydratase activity"/>
    <property type="evidence" value="ECO:0007669"/>
    <property type="project" value="UniProtKB-EC"/>
</dbReference>
<dbReference type="Pfam" id="PF00920">
    <property type="entry name" value="ILVD_EDD_N"/>
    <property type="match status" value="1"/>
</dbReference>
<sequence length="576" mass="62057">MTARKKDLGDLRSQRWFGATDLRSFGHRSRMLQMGYERADFSNKPIVGIINTWSDINPCHLHFRERVEQVKRGVWQAGGFPIELPALSLSENFVKPTTMLYRNLLAMEVEELLRQHPVDGAVLMGGCDKTTPGTVMGGISMNLPMIFLPAGPMMRGHFGGKILGSGSDVWKYWAEKEAGTITTQEWNDMEAGIARSAGTCMTMGTASTMTAITEALGLSLPGAASIPAADADHPRMASACGRRIVEMIWEDLKPSDILDRRSIDNALVVHNALAGSTNAMIHLVAMAGRAGIPVKLTAFDEVAQKVPVIANLRPSGQWLMEDFHIAGGIRALMARLSPLLHLDARSVTGGTIGDGLAGAKVFNDDVIRPFDKPIVSMGGTAILYGNLAPDGCVIKPPAADPRLLQHTGPALVFDSYDAMSAAVNDLDLDVTPDHVMILRNAGPIGGPGMPEWGMLPIPKVLLRQGVRDMVRISDARMSGTSYGACILHVAPESAAGGPLAAVRDGDLISVDVAARRIHLHLDDAEIAARVKAFVPPDRAYPRGYNRLFAQHVRQAHEGCDFDFLEGAGGIPEPEIH</sequence>
<evidence type="ECO:0000256" key="4">
    <source>
        <dbReference type="ARBA" id="ARBA00023014"/>
    </source>
</evidence>
<dbReference type="PANTHER" id="PTHR43183:SF2">
    <property type="entry name" value="DIHYDROXY-ACID DEHYDRATASE"/>
    <property type="match status" value="1"/>
</dbReference>
<evidence type="ECO:0000259" key="7">
    <source>
        <dbReference type="Pfam" id="PF24877"/>
    </source>
</evidence>